<evidence type="ECO:0000313" key="3">
    <source>
        <dbReference type="Proteomes" id="UP001497382"/>
    </source>
</evidence>
<sequence>MNSWLILVLVFLAMASMVLAGDTEAMCLRIHPSTMNMAKTMMNTALTMYQKYRA</sequence>
<name>A0AAV2AHG1_9ARAC</name>
<comment type="caution">
    <text evidence="2">The sequence shown here is derived from an EMBL/GenBank/DDBJ whole genome shotgun (WGS) entry which is preliminary data.</text>
</comment>
<evidence type="ECO:0000256" key="1">
    <source>
        <dbReference type="SAM" id="SignalP"/>
    </source>
</evidence>
<accession>A0AAV2AHG1</accession>
<dbReference type="Proteomes" id="UP001497382">
    <property type="component" value="Unassembled WGS sequence"/>
</dbReference>
<feature type="signal peptide" evidence="1">
    <location>
        <begin position="1"/>
        <end position="20"/>
    </location>
</feature>
<dbReference type="EMBL" id="CAXIEN010000166">
    <property type="protein sequence ID" value="CAL1283355.1"/>
    <property type="molecule type" value="Genomic_DNA"/>
</dbReference>
<protein>
    <submittedName>
        <fullName evidence="2">Uncharacterized protein</fullName>
    </submittedName>
</protein>
<evidence type="ECO:0000313" key="2">
    <source>
        <dbReference type="EMBL" id="CAL1283355.1"/>
    </source>
</evidence>
<keyword evidence="3" id="KW-1185">Reference proteome</keyword>
<reference evidence="2 3" key="1">
    <citation type="submission" date="2024-04" db="EMBL/GenBank/DDBJ databases">
        <authorList>
            <person name="Rising A."/>
            <person name="Reimegard J."/>
            <person name="Sonavane S."/>
            <person name="Akerstrom W."/>
            <person name="Nylinder S."/>
            <person name="Hedman E."/>
            <person name="Kallberg Y."/>
        </authorList>
    </citation>
    <scope>NUCLEOTIDE SEQUENCE [LARGE SCALE GENOMIC DNA]</scope>
</reference>
<feature type="chain" id="PRO_5043449594" evidence="1">
    <location>
        <begin position="21"/>
        <end position="54"/>
    </location>
</feature>
<organism evidence="2 3">
    <name type="scientific">Larinioides sclopetarius</name>
    <dbReference type="NCBI Taxonomy" id="280406"/>
    <lineage>
        <taxon>Eukaryota</taxon>
        <taxon>Metazoa</taxon>
        <taxon>Ecdysozoa</taxon>
        <taxon>Arthropoda</taxon>
        <taxon>Chelicerata</taxon>
        <taxon>Arachnida</taxon>
        <taxon>Araneae</taxon>
        <taxon>Araneomorphae</taxon>
        <taxon>Entelegynae</taxon>
        <taxon>Araneoidea</taxon>
        <taxon>Araneidae</taxon>
        <taxon>Larinioides</taxon>
    </lineage>
</organism>
<proteinExistence type="predicted"/>
<dbReference type="AlphaFoldDB" id="A0AAV2AHG1"/>
<gene>
    <name evidence="2" type="ORF">LARSCL_LOCUS12552</name>
</gene>
<keyword evidence="1" id="KW-0732">Signal</keyword>